<dbReference type="GO" id="GO:0016740">
    <property type="term" value="F:transferase activity"/>
    <property type="evidence" value="ECO:0007669"/>
    <property type="project" value="UniProtKB-KW"/>
</dbReference>
<evidence type="ECO:0000313" key="2">
    <source>
        <dbReference type="EMBL" id="PFG50182.1"/>
    </source>
</evidence>
<accession>A0A2A9FHY3</accession>
<protein>
    <submittedName>
        <fullName evidence="2">Glycosyl transferase family 2</fullName>
    </submittedName>
</protein>
<dbReference type="InterPro" id="IPR001173">
    <property type="entry name" value="Glyco_trans_2-like"/>
</dbReference>
<evidence type="ECO:0000259" key="1">
    <source>
        <dbReference type="Pfam" id="PF00535"/>
    </source>
</evidence>
<feature type="domain" description="Glycosyltransferase 2-like" evidence="1">
    <location>
        <begin position="61"/>
        <end position="165"/>
    </location>
</feature>
<dbReference type="CDD" id="cd00761">
    <property type="entry name" value="Glyco_tranf_GTA_type"/>
    <property type="match status" value="1"/>
</dbReference>
<keyword evidence="2" id="KW-0808">Transferase</keyword>
<name>A0A2A9FHY3_9PSEU</name>
<keyword evidence="3" id="KW-1185">Reference proteome</keyword>
<dbReference type="Gene3D" id="3.90.550.10">
    <property type="entry name" value="Spore Coat Polysaccharide Biosynthesis Protein SpsA, Chain A"/>
    <property type="match status" value="1"/>
</dbReference>
<dbReference type="AlphaFoldDB" id="A0A2A9FHY3"/>
<gene>
    <name evidence="2" type="ORF">ATK36_5391</name>
</gene>
<dbReference type="PANTHER" id="PTHR43685">
    <property type="entry name" value="GLYCOSYLTRANSFERASE"/>
    <property type="match status" value="1"/>
</dbReference>
<evidence type="ECO:0000313" key="3">
    <source>
        <dbReference type="Proteomes" id="UP000243542"/>
    </source>
</evidence>
<dbReference type="PANTHER" id="PTHR43685:SF3">
    <property type="entry name" value="SLR2126 PROTEIN"/>
    <property type="match status" value="1"/>
</dbReference>
<organism evidence="2 3">
    <name type="scientific">Amycolatopsis sulphurea</name>
    <dbReference type="NCBI Taxonomy" id="76022"/>
    <lineage>
        <taxon>Bacteria</taxon>
        <taxon>Bacillati</taxon>
        <taxon>Actinomycetota</taxon>
        <taxon>Actinomycetes</taxon>
        <taxon>Pseudonocardiales</taxon>
        <taxon>Pseudonocardiaceae</taxon>
        <taxon>Amycolatopsis</taxon>
    </lineage>
</organism>
<dbReference type="Proteomes" id="UP000243542">
    <property type="component" value="Unassembled WGS sequence"/>
</dbReference>
<sequence length="360" mass="39512">MAGRVDSPAPVGVGVTSLHENLRSRSNFHTGKTRSWEATSGIGWHEPTPLDLFPAAARSLSVVVPAHNVGYCLPAVLDALEGQHCRHRFEVIVIDDASTDATAAIAVRHPIVTTVLRLPERVGGAIARNLGTALACGETVLYLDADMVLPPHAITDITARATDTTVLVGFRHNLPYYLHQGGRGVLAEHPQLGADHRVVWRPPVGRPLLYSGITLTECFDGRPLDHTRDFVDLGYGRRYVDWDLPRMVVTCLVAVPRAAVLDIGGFDPEFGRIGWGMEDTYLGACLIASGLLVIPLRQVVGFHLDPPDAEQQWQRKLATWPGTLARYWDLMRRPAPTGRTHSFIAEVSELLHTCEVLRPH</sequence>
<proteinExistence type="predicted"/>
<dbReference type="InterPro" id="IPR029044">
    <property type="entry name" value="Nucleotide-diphossugar_trans"/>
</dbReference>
<dbReference type="InterPro" id="IPR050834">
    <property type="entry name" value="Glycosyltransf_2"/>
</dbReference>
<dbReference type="Pfam" id="PF00535">
    <property type="entry name" value="Glycos_transf_2"/>
    <property type="match status" value="1"/>
</dbReference>
<dbReference type="SUPFAM" id="SSF53448">
    <property type="entry name" value="Nucleotide-diphospho-sugar transferases"/>
    <property type="match status" value="1"/>
</dbReference>
<dbReference type="EMBL" id="PDJK01000002">
    <property type="protein sequence ID" value="PFG50182.1"/>
    <property type="molecule type" value="Genomic_DNA"/>
</dbReference>
<comment type="caution">
    <text evidence="2">The sequence shown here is derived from an EMBL/GenBank/DDBJ whole genome shotgun (WGS) entry which is preliminary data.</text>
</comment>
<reference evidence="2 3" key="1">
    <citation type="submission" date="2017-10" db="EMBL/GenBank/DDBJ databases">
        <title>Sequencing the genomes of 1000 actinobacteria strains.</title>
        <authorList>
            <person name="Klenk H.-P."/>
        </authorList>
    </citation>
    <scope>NUCLEOTIDE SEQUENCE [LARGE SCALE GENOMIC DNA]</scope>
    <source>
        <strain evidence="2 3">DSM 46092</strain>
    </source>
</reference>